<dbReference type="SMART" id="SM00382">
    <property type="entry name" value="AAA"/>
    <property type="match status" value="2"/>
</dbReference>
<dbReference type="FunFam" id="3.40.50.300:FF:000011">
    <property type="entry name" value="Putative ABC transporter ATP-binding component"/>
    <property type="match status" value="1"/>
</dbReference>
<dbReference type="EC" id="3.6.1.-" evidence="12"/>
<dbReference type="NCBIfam" id="TIGR03719">
    <property type="entry name" value="ABC_ABC_ChvD"/>
    <property type="match status" value="1"/>
</dbReference>
<comment type="domain">
    <text evidence="12">The P-site tRNA interaction motif (PtIM domain) probably interacts with the P-site tRNA(fMet) as well as the 23S rRNA.</text>
</comment>
<protein>
    <recommendedName>
        <fullName evidence="12">Energy-dependent translational throttle protein EttA</fullName>
        <ecNumber evidence="12">3.6.1.-</ecNumber>
    </recommendedName>
    <alternativeName>
        <fullName evidence="12">Translational regulatory factor EttA</fullName>
    </alternativeName>
</protein>
<comment type="similarity">
    <text evidence="1 12">Belongs to the ABC transporter superfamily. ABCF family. Translational throttle EttA subfamily.</text>
</comment>
<evidence type="ECO:0000256" key="8">
    <source>
        <dbReference type="ARBA" id="ARBA00022840"/>
    </source>
</evidence>
<dbReference type="GO" id="GO:0006412">
    <property type="term" value="P:translation"/>
    <property type="evidence" value="ECO:0007669"/>
    <property type="project" value="UniProtKB-KW"/>
</dbReference>
<proteinExistence type="inferred from homology"/>
<keyword evidence="7 12" id="KW-0378">Hydrolase</keyword>
<keyword evidence="5 12" id="KW-0677">Repeat</keyword>
<dbReference type="Gene3D" id="3.40.50.300">
    <property type="entry name" value="P-loop containing nucleotide triphosphate hydrolases"/>
    <property type="match status" value="2"/>
</dbReference>
<comment type="domain">
    <text evidence="12">The arm domain is inserted in the first ABC transporter domain. Probably contacts ribosomal protein L1.</text>
</comment>
<feature type="domain" description="ABC transporter" evidence="13">
    <location>
        <begin position="6"/>
        <end position="259"/>
    </location>
</feature>
<evidence type="ECO:0000256" key="6">
    <source>
        <dbReference type="ARBA" id="ARBA00022741"/>
    </source>
</evidence>
<keyword evidence="10 12" id="KW-0694">RNA-binding</keyword>
<evidence type="ECO:0000259" key="13">
    <source>
        <dbReference type="PROSITE" id="PS50893"/>
    </source>
</evidence>
<evidence type="ECO:0000256" key="11">
    <source>
        <dbReference type="ARBA" id="ARBA00022917"/>
    </source>
</evidence>
<keyword evidence="4 12" id="KW-0699">rRNA-binding</keyword>
<dbReference type="HAMAP" id="MF_00847">
    <property type="entry name" value="EttA"/>
    <property type="match status" value="1"/>
</dbReference>
<evidence type="ECO:0000256" key="5">
    <source>
        <dbReference type="ARBA" id="ARBA00022737"/>
    </source>
</evidence>
<feature type="domain" description="ABC transporter" evidence="13">
    <location>
        <begin position="324"/>
        <end position="549"/>
    </location>
</feature>
<comment type="caution">
    <text evidence="14">The sequence shown here is derived from an EMBL/GenBank/DDBJ whole genome shotgun (WGS) entry which is preliminary data.</text>
</comment>
<dbReference type="GO" id="GO:0043022">
    <property type="term" value="F:ribosome binding"/>
    <property type="evidence" value="ECO:0007669"/>
    <property type="project" value="UniProtKB-UniRule"/>
</dbReference>
<dbReference type="Pfam" id="PF00005">
    <property type="entry name" value="ABC_tran"/>
    <property type="match status" value="2"/>
</dbReference>
<dbReference type="STRING" id="1026882.MAMP_02236"/>
<reference evidence="14 15" key="1">
    <citation type="journal article" date="2011" name="J. Bacteriol.">
        <title>Draft genome sequence of Methylophaga aminisulfidivorans MP T.</title>
        <authorList>
            <person name="Han G.H."/>
            <person name="Kim W."/>
            <person name="Chun J."/>
            <person name="Kim S.W."/>
        </authorList>
    </citation>
    <scope>NUCLEOTIDE SEQUENCE [LARGE SCALE GENOMIC DNA]</scope>
    <source>
        <strain evidence="15">MP(T)</strain>
    </source>
</reference>
<dbReference type="PANTHER" id="PTHR43858">
    <property type="entry name" value="ENERGY-DEPENDENT TRANSLATIONAL THROTTLE PROTEIN ETTA"/>
    <property type="match status" value="1"/>
</dbReference>
<dbReference type="GO" id="GO:0000049">
    <property type="term" value="F:tRNA binding"/>
    <property type="evidence" value="ECO:0007669"/>
    <property type="project" value="UniProtKB-UniRule"/>
</dbReference>
<keyword evidence="15" id="KW-1185">Reference proteome</keyword>
<dbReference type="InterPro" id="IPR032781">
    <property type="entry name" value="ABC_tran_Xtn"/>
</dbReference>
<dbReference type="GO" id="GO:0019843">
    <property type="term" value="F:rRNA binding"/>
    <property type="evidence" value="ECO:0007669"/>
    <property type="project" value="UniProtKB-UniRule"/>
</dbReference>
<keyword evidence="9 12" id="KW-0810">Translation regulation</keyword>
<dbReference type="InterPro" id="IPR003439">
    <property type="entry name" value="ABC_transporter-like_ATP-bd"/>
</dbReference>
<gene>
    <name evidence="12" type="primary">ettA</name>
    <name evidence="14" type="ORF">MAMP_02236</name>
</gene>
<evidence type="ECO:0000256" key="4">
    <source>
        <dbReference type="ARBA" id="ARBA00022730"/>
    </source>
</evidence>
<keyword evidence="6 12" id="KW-0547">Nucleotide-binding</keyword>
<evidence type="ECO:0000256" key="7">
    <source>
        <dbReference type="ARBA" id="ARBA00022801"/>
    </source>
</evidence>
<sequence length="552" mass="61718">MAQYVYSMNRVGKIVPPKREILKDISLSFFPGAKIGVLGLNGSGKSSLLRIMAGIDQDYIGEARPMPDLNIGYLPQEPELDDSKTVREVVEEAVSDVKGALDELDAIYAAYADPDADFDALAKKQAELENLIQAKDGHNLDNALERAADALRLPAWETPVSVLSGGERRRVALCRLLLDHPDMLLLDEPTNHLDAESIAWIERFLQEYPGTVVAITHDRYFLDNAAGWILELDRGRGIPYEGNYSSWLEQKDQRLQQEAKEEASHQKAIKAELEWVKQGAKGRQTKSKARLKSFEEMNSREFQKRNETQEIYIPPGPRLGDKVIELKNVTKSYGEKLLFEDLSLSIPAGAIVGIIGPNGAGKSTLFRMISGEEQPDSGEIEIGSTVELAYVNQSRELDGKKTVFEEISDGADIITVGNYQTPSRAYCGRFNFKGSDQQKFVKDLSGGERNRLHMAKLLKSGGNVLLLDEPTNDLDVETLRALEEAILAFPGSAVVISHDRWFLDRICTHIIAYEGDSSVVFFEGNYSEYAEDYAKRFGKDHQPERIKYRRIG</sequence>
<dbReference type="GO" id="GO:0005524">
    <property type="term" value="F:ATP binding"/>
    <property type="evidence" value="ECO:0007669"/>
    <property type="project" value="UniProtKB-UniRule"/>
</dbReference>
<dbReference type="PROSITE" id="PS00211">
    <property type="entry name" value="ABC_TRANSPORTER_1"/>
    <property type="match status" value="1"/>
</dbReference>
<dbReference type="NCBIfam" id="NF008775">
    <property type="entry name" value="PRK11819.1"/>
    <property type="match status" value="1"/>
</dbReference>
<evidence type="ECO:0000256" key="1">
    <source>
        <dbReference type="ARBA" id="ARBA00005868"/>
    </source>
</evidence>
<comment type="catalytic activity">
    <reaction evidence="12">
        <text>ATP + H2O = ADP + phosphate + H(+)</text>
        <dbReference type="Rhea" id="RHEA:13065"/>
        <dbReference type="ChEBI" id="CHEBI:15377"/>
        <dbReference type="ChEBI" id="CHEBI:15378"/>
        <dbReference type="ChEBI" id="CHEBI:30616"/>
        <dbReference type="ChEBI" id="CHEBI:43474"/>
        <dbReference type="ChEBI" id="CHEBI:456216"/>
    </reaction>
</comment>
<dbReference type="GO" id="GO:0016887">
    <property type="term" value="F:ATP hydrolysis activity"/>
    <property type="evidence" value="ECO:0007669"/>
    <property type="project" value="UniProtKB-UniRule"/>
</dbReference>
<feature type="region of interest" description="Arm" evidence="12">
    <location>
        <begin position="95"/>
        <end position="139"/>
    </location>
</feature>
<dbReference type="PANTHER" id="PTHR43858:SF1">
    <property type="entry name" value="ABC TRANSPORTER-RELATED PROTEIN"/>
    <property type="match status" value="1"/>
</dbReference>
<dbReference type="AlphaFoldDB" id="F5SXP5"/>
<dbReference type="OrthoDB" id="9762051at2"/>
<keyword evidence="11 12" id="KW-0648">Protein biosynthesis</keyword>
<keyword evidence="3 12" id="KW-0820">tRNA-binding</keyword>
<dbReference type="InterPro" id="IPR027417">
    <property type="entry name" value="P-loop_NTPase"/>
</dbReference>
<dbReference type="InterPro" id="IPR017871">
    <property type="entry name" value="ABC_transporter-like_CS"/>
</dbReference>
<evidence type="ECO:0000313" key="15">
    <source>
        <dbReference type="Proteomes" id="UP000003544"/>
    </source>
</evidence>
<dbReference type="eggNOG" id="COG0488">
    <property type="taxonomic scope" value="Bacteria"/>
</dbReference>
<comment type="function">
    <text evidence="12">A translation factor that gates the progression of the 70S ribosomal initiation complex (IC, containing tRNA(fMet) in the P-site) into the translation elongation cycle by using a mechanism sensitive to the ATP/ADP ratio. Binds to the 70S ribosome E-site where it modulates the state of the translating ribosome during subunit translocation. ATP hydrolysis probably frees it from the ribosome, which can enter the elongation phase.</text>
</comment>
<dbReference type="CDD" id="cd03221">
    <property type="entry name" value="ABCF_EF-3"/>
    <property type="match status" value="2"/>
</dbReference>
<feature type="region of interest" description="PtIM" evidence="12">
    <location>
        <begin position="242"/>
        <end position="322"/>
    </location>
</feature>
<keyword evidence="2 12" id="KW-0963">Cytoplasm</keyword>
<feature type="binding site" evidence="12">
    <location>
        <begin position="356"/>
        <end position="363"/>
    </location>
    <ligand>
        <name>ATP</name>
        <dbReference type="ChEBI" id="CHEBI:30616"/>
        <label>2</label>
    </ligand>
</feature>
<dbReference type="Proteomes" id="UP000003544">
    <property type="component" value="Unassembled WGS sequence"/>
</dbReference>
<dbReference type="GO" id="GO:0045900">
    <property type="term" value="P:negative regulation of translational elongation"/>
    <property type="evidence" value="ECO:0007669"/>
    <property type="project" value="UniProtKB-UniRule"/>
</dbReference>
<organism evidence="14 15">
    <name type="scientific">Methylophaga aminisulfidivorans MP</name>
    <dbReference type="NCBI Taxonomy" id="1026882"/>
    <lineage>
        <taxon>Bacteria</taxon>
        <taxon>Pseudomonadati</taxon>
        <taxon>Pseudomonadota</taxon>
        <taxon>Gammaproteobacteria</taxon>
        <taxon>Thiotrichales</taxon>
        <taxon>Piscirickettsiaceae</taxon>
        <taxon>Methylophaga</taxon>
    </lineage>
</organism>
<dbReference type="RefSeq" id="WP_007145128.1">
    <property type="nucleotide sequence ID" value="NZ_AFIG01000001.1"/>
</dbReference>
<dbReference type="InterPro" id="IPR022374">
    <property type="entry name" value="EttA"/>
</dbReference>
<dbReference type="SUPFAM" id="SSF52540">
    <property type="entry name" value="P-loop containing nucleoside triphosphate hydrolases"/>
    <property type="match status" value="2"/>
</dbReference>
<dbReference type="EMBL" id="AFIG01000001">
    <property type="protein sequence ID" value="EGL55242.1"/>
    <property type="molecule type" value="Genomic_DNA"/>
</dbReference>
<evidence type="ECO:0000256" key="3">
    <source>
        <dbReference type="ARBA" id="ARBA00022555"/>
    </source>
</evidence>
<dbReference type="InterPro" id="IPR003593">
    <property type="entry name" value="AAA+_ATPase"/>
</dbReference>
<evidence type="ECO:0000256" key="9">
    <source>
        <dbReference type="ARBA" id="ARBA00022845"/>
    </source>
</evidence>
<dbReference type="GO" id="GO:0005737">
    <property type="term" value="C:cytoplasm"/>
    <property type="evidence" value="ECO:0007669"/>
    <property type="project" value="UniProtKB-SubCell"/>
</dbReference>
<evidence type="ECO:0000256" key="10">
    <source>
        <dbReference type="ARBA" id="ARBA00022884"/>
    </source>
</evidence>
<comment type="subunit">
    <text evidence="12">Monomer. Probably contacts ribosomal proteins L1, L5, L33 and S7, the 16S and 23S rRNA and the P-site containing tRNA(fMet).</text>
</comment>
<keyword evidence="8 12" id="KW-0067">ATP-binding</keyword>
<evidence type="ECO:0000313" key="14">
    <source>
        <dbReference type="EMBL" id="EGL55242.1"/>
    </source>
</evidence>
<name>F5SXP5_9GAMM</name>
<evidence type="ECO:0000256" key="2">
    <source>
        <dbReference type="ARBA" id="ARBA00022490"/>
    </source>
</evidence>
<comment type="subcellular location">
    <subcellularLocation>
        <location evidence="12">Cytoplasm</location>
    </subcellularLocation>
    <text evidence="12">Associates with ribosomes and polysomes.</text>
</comment>
<dbReference type="FunFam" id="3.40.50.300:FF:000183">
    <property type="entry name" value="ABC transporter ATP-binding protein yjjK"/>
    <property type="match status" value="1"/>
</dbReference>
<evidence type="ECO:0000256" key="12">
    <source>
        <dbReference type="HAMAP-Rule" id="MF_00847"/>
    </source>
</evidence>
<accession>F5SXP5</accession>
<dbReference type="PROSITE" id="PS50893">
    <property type="entry name" value="ABC_TRANSPORTER_2"/>
    <property type="match status" value="2"/>
</dbReference>
<dbReference type="Pfam" id="PF12848">
    <property type="entry name" value="ABC_tran_Xtn"/>
    <property type="match status" value="1"/>
</dbReference>
<comment type="caution">
    <text evidence="12">Lacks conserved residue(s) required for the propagation of feature annotation.</text>
</comment>